<reference evidence="5" key="1">
    <citation type="journal article" date="2020" name="Stud. Mycol.">
        <title>101 Dothideomycetes genomes: a test case for predicting lifestyles and emergence of pathogens.</title>
        <authorList>
            <person name="Haridas S."/>
            <person name="Albert R."/>
            <person name="Binder M."/>
            <person name="Bloem J."/>
            <person name="Labutti K."/>
            <person name="Salamov A."/>
            <person name="Andreopoulos B."/>
            <person name="Baker S."/>
            <person name="Barry K."/>
            <person name="Bills G."/>
            <person name="Bluhm B."/>
            <person name="Cannon C."/>
            <person name="Castanera R."/>
            <person name="Culley D."/>
            <person name="Daum C."/>
            <person name="Ezra D."/>
            <person name="Gonzalez J."/>
            <person name="Henrissat B."/>
            <person name="Kuo A."/>
            <person name="Liang C."/>
            <person name="Lipzen A."/>
            <person name="Lutzoni F."/>
            <person name="Magnuson J."/>
            <person name="Mondo S."/>
            <person name="Nolan M."/>
            <person name="Ohm R."/>
            <person name="Pangilinan J."/>
            <person name="Park H.-J."/>
            <person name="Ramirez L."/>
            <person name="Alfaro M."/>
            <person name="Sun H."/>
            <person name="Tritt A."/>
            <person name="Yoshinaga Y."/>
            <person name="Zwiers L.-H."/>
            <person name="Turgeon B."/>
            <person name="Goodwin S."/>
            <person name="Spatafora J."/>
            <person name="Crous P."/>
            <person name="Grigoriev I."/>
        </authorList>
    </citation>
    <scope>NUCLEOTIDE SEQUENCE</scope>
    <source>
        <strain evidence="5">CBS 175.79</strain>
    </source>
</reference>
<dbReference type="EMBL" id="ML978081">
    <property type="protein sequence ID" value="KAF2008797.1"/>
    <property type="molecule type" value="Genomic_DNA"/>
</dbReference>
<feature type="compositionally biased region" description="Low complexity" evidence="1">
    <location>
        <begin position="580"/>
        <end position="630"/>
    </location>
</feature>
<dbReference type="RefSeq" id="XP_033377136.1">
    <property type="nucleotide sequence ID" value="XM_033534296.1"/>
</dbReference>
<feature type="compositionally biased region" description="Low complexity" evidence="1">
    <location>
        <begin position="734"/>
        <end position="747"/>
    </location>
</feature>
<feature type="compositionally biased region" description="Low complexity" evidence="1">
    <location>
        <begin position="637"/>
        <end position="727"/>
    </location>
</feature>
<dbReference type="OrthoDB" id="160645at2759"/>
<dbReference type="InterPro" id="IPR055647">
    <property type="entry name" value="DUF7223"/>
</dbReference>
<gene>
    <name evidence="5" type="ORF">BU24DRAFT_497701</name>
</gene>
<feature type="region of interest" description="Disordered" evidence="1">
    <location>
        <begin position="576"/>
        <end position="815"/>
    </location>
</feature>
<keyword evidence="6" id="KW-1185">Reference proteome</keyword>
<feature type="signal peptide" evidence="2">
    <location>
        <begin position="1"/>
        <end position="22"/>
    </location>
</feature>
<evidence type="ECO:0000256" key="2">
    <source>
        <dbReference type="SAM" id="SignalP"/>
    </source>
</evidence>
<feature type="domain" description="DUF7223" evidence="4">
    <location>
        <begin position="359"/>
        <end position="570"/>
    </location>
</feature>
<name>A0A6A5X7K4_9PLEO</name>
<feature type="chain" id="PRO_5025485513" evidence="2">
    <location>
        <begin position="23"/>
        <end position="815"/>
    </location>
</feature>
<feature type="compositionally biased region" description="Low complexity" evidence="1">
    <location>
        <begin position="794"/>
        <end position="809"/>
    </location>
</feature>
<protein>
    <submittedName>
        <fullName evidence="5">Uncharacterized protein</fullName>
    </submittedName>
</protein>
<evidence type="ECO:0000313" key="6">
    <source>
        <dbReference type="Proteomes" id="UP000799778"/>
    </source>
</evidence>
<feature type="domain" description="DUF7029" evidence="3">
    <location>
        <begin position="107"/>
        <end position="208"/>
    </location>
</feature>
<dbReference type="Pfam" id="PF23865">
    <property type="entry name" value="DUF7223"/>
    <property type="match status" value="1"/>
</dbReference>
<dbReference type="Proteomes" id="UP000799778">
    <property type="component" value="Unassembled WGS sequence"/>
</dbReference>
<organism evidence="5 6">
    <name type="scientific">Aaosphaeria arxii CBS 175.79</name>
    <dbReference type="NCBI Taxonomy" id="1450172"/>
    <lineage>
        <taxon>Eukaryota</taxon>
        <taxon>Fungi</taxon>
        <taxon>Dikarya</taxon>
        <taxon>Ascomycota</taxon>
        <taxon>Pezizomycotina</taxon>
        <taxon>Dothideomycetes</taxon>
        <taxon>Pleosporomycetidae</taxon>
        <taxon>Pleosporales</taxon>
        <taxon>Pleosporales incertae sedis</taxon>
        <taxon>Aaosphaeria</taxon>
    </lineage>
</organism>
<sequence length="815" mass="86892">MFGLRCLLSATLALNSVLTTNASPLNVKSLGKDFGDLFRHKSKERRGPEPVELHPVDDIRAITHGQPIRRQDLGNAVFNPLDVETFSWATLAGQRLIVVNLTLSRPNDNEFLLPLKNFATRLKFHDCGKGDNKRIAFGFHDPDSYKYARSKWEPANNSPGKLTIVTEPDQCYQGDARATYIVNSVKFDDGALTSEFAVEEKPWTHLAQRSEYRIKFGTEDVDLERITDAHARLKREENKMDFDKSFNSNLFDFPEDSRITQGMAIKADVDFYARGALISDMEVKSKGGISIFGKPKAKRFGFGDIFDKIESVAAPVIEEVKSEVAPIVEEVKSVAAPIVSAVPEVIEEVKDLVEPETVEVSVRPEGMEAFFKLSIKAKGKLGNGLDFVMNPEIEIGFTPFRIKNLLELGPFLVIGVHVGADELKGDCGFTVGAKGHIDNKAKLYMNMLDTSKNENSGWDPNFEKVEPDFNGTITGTLKAWMEWSLVMKAEVFGKWGYEAAIDTRIPYLTSDLKTLTDDDGVCNTTKTLALQVTNKVGMNININAGKVNQMNPDHKKDVYQSMFPLFTSCVPFGPDKATKTESSGEASATGSGEASATGSGEASATGSGEASATGSGSAEASATGSETGESSAKETGESSATETGEASATETGEASATETGEASATETGESSAAETGETSAAETGEASATETGEASATETGKASATETGETSATETGETSATETGETSATEESESTSTSKGKSKSSATETDESEATATESSATKNNKAKTITDASAEATETGEAESSATDEDESSSTSKGKSSKTTSSEAEPTETE</sequence>
<keyword evidence="2" id="KW-0732">Signal</keyword>
<evidence type="ECO:0000256" key="1">
    <source>
        <dbReference type="SAM" id="MobiDB-lite"/>
    </source>
</evidence>
<dbReference type="AlphaFoldDB" id="A0A6A5X7K4"/>
<accession>A0A6A5X7K4</accession>
<evidence type="ECO:0000313" key="5">
    <source>
        <dbReference type="EMBL" id="KAF2008797.1"/>
    </source>
</evidence>
<dbReference type="GeneID" id="54291693"/>
<proteinExistence type="predicted"/>
<dbReference type="InterPro" id="IPR054293">
    <property type="entry name" value="DUF7029"/>
</dbReference>
<evidence type="ECO:0000259" key="3">
    <source>
        <dbReference type="Pfam" id="PF22974"/>
    </source>
</evidence>
<dbReference type="Pfam" id="PF22974">
    <property type="entry name" value="DUF7029"/>
    <property type="match status" value="1"/>
</dbReference>
<evidence type="ECO:0000259" key="4">
    <source>
        <dbReference type="Pfam" id="PF23865"/>
    </source>
</evidence>
<feature type="compositionally biased region" description="Acidic residues" evidence="1">
    <location>
        <begin position="779"/>
        <end position="793"/>
    </location>
</feature>